<accession>E1ZS23</accession>
<dbReference type="Proteomes" id="UP000008141">
    <property type="component" value="Unassembled WGS sequence"/>
</dbReference>
<feature type="domain" description="PPM-type phosphatase" evidence="3">
    <location>
        <begin position="466"/>
        <end position="747"/>
    </location>
</feature>
<evidence type="ECO:0000256" key="1">
    <source>
        <dbReference type="SAM" id="MobiDB-lite"/>
    </source>
</evidence>
<dbReference type="InterPro" id="IPR036457">
    <property type="entry name" value="PPM-type-like_dom_sf"/>
</dbReference>
<dbReference type="SUPFAM" id="SSF56112">
    <property type="entry name" value="Protein kinase-like (PK-like)"/>
    <property type="match status" value="1"/>
</dbReference>
<dbReference type="SMART" id="SM00332">
    <property type="entry name" value="PP2Cc"/>
    <property type="match status" value="1"/>
</dbReference>
<dbReference type="OrthoDB" id="10264738at2759"/>
<dbReference type="PROSITE" id="PS00108">
    <property type="entry name" value="PROTEIN_KINASE_ST"/>
    <property type="match status" value="1"/>
</dbReference>
<feature type="compositionally biased region" description="Low complexity" evidence="1">
    <location>
        <begin position="384"/>
        <end position="406"/>
    </location>
</feature>
<proteinExistence type="predicted"/>
<evidence type="ECO:0000259" key="2">
    <source>
        <dbReference type="PROSITE" id="PS50011"/>
    </source>
</evidence>
<dbReference type="RefSeq" id="XP_005843444.1">
    <property type="nucleotide sequence ID" value="XM_005843382.1"/>
</dbReference>
<dbReference type="Pfam" id="PF00069">
    <property type="entry name" value="Pkinase"/>
    <property type="match status" value="1"/>
</dbReference>
<dbReference type="Gene3D" id="1.10.510.10">
    <property type="entry name" value="Transferase(Phosphotransferase) domain 1"/>
    <property type="match status" value="1"/>
</dbReference>
<dbReference type="InterPro" id="IPR015655">
    <property type="entry name" value="PP2C"/>
</dbReference>
<feature type="compositionally biased region" description="Low complexity" evidence="1">
    <location>
        <begin position="427"/>
        <end position="441"/>
    </location>
</feature>
<dbReference type="Gene3D" id="3.30.200.20">
    <property type="entry name" value="Phosphorylase Kinase, domain 1"/>
    <property type="match status" value="1"/>
</dbReference>
<dbReference type="GO" id="GO:0005524">
    <property type="term" value="F:ATP binding"/>
    <property type="evidence" value="ECO:0007669"/>
    <property type="project" value="InterPro"/>
</dbReference>
<organism evidence="5">
    <name type="scientific">Chlorella variabilis</name>
    <name type="common">Green alga</name>
    <dbReference type="NCBI Taxonomy" id="554065"/>
    <lineage>
        <taxon>Eukaryota</taxon>
        <taxon>Viridiplantae</taxon>
        <taxon>Chlorophyta</taxon>
        <taxon>core chlorophytes</taxon>
        <taxon>Trebouxiophyceae</taxon>
        <taxon>Chlorellales</taxon>
        <taxon>Chlorellaceae</taxon>
        <taxon>Chlorella clade</taxon>
        <taxon>Chlorella</taxon>
    </lineage>
</organism>
<sequence>MTVVAPPPLQPPPAAPSGPRTSVADAIAAMAAAVQRGDFAGAEAAGAAAEVHLALPKQALRDLAPLSDGAQACVFSAQLAPECAHLVPGLDPAAPGGLAVAVKRAHIRNSADLDRFRREAALLAQLRHPHIARLLGARLLPPGYQMVLQLEATSAASELHSAGWRPAWPRLLRLAAQLAAALAHMHAAGCVHRDIKPANVLLNAARDAARLADLGLAAAAAELAEGAVSHAKPTGGFHKQRMVGTLEYMAPEVLLGSPHSPASDVFALAVTVNELATGQLPYSDCTRDNPLAHTILEMGYGRQELAAAVAAEGLRPTLAPGTPAPLRLLLQGCWARQPGERPAAGEVASALEGMARAAEAAAAEVAAEVGAEAGEACRSSKVAAAAQAPPAPSAAQEAGQPASQQQERQRDMPGGAAAEASRDADMPDAAGLADAASAAPAPGGPTAGGLPAWLAAGGAAASAPVFTGSFLTAGKRDQMEDMVVVLPDAFGTAGAPGCTAVGVFDGHRGASAAEFLTHNLQQLLSARLHAAAVGAGQLLAGALADADVAYRAQQDAVWAVRLARMGAAAAGARPAPGSTATLVLVYPRRQPGQAQAQQALAVANLGDSRVVLCRDGQAVQLTRDHTAELPNERRRVAAAGGACAVRAGGWRVGAAGLQVTRRASIGDADLKGEGVSAEAEVAEVALTPRDAFFIAATDGLWDRVSNEDAVALVQDTVKHPGMCAQRLVLEALARGSTDNIAAVVAFLNSDGSTVERVYDHGQLKYGGAAAAAARRKAAAATPPSADELQDTY</sequence>
<feature type="compositionally biased region" description="Pro residues" evidence="1">
    <location>
        <begin position="1"/>
        <end position="16"/>
    </location>
</feature>
<feature type="domain" description="Protein kinase" evidence="2">
    <location>
        <begin position="60"/>
        <end position="354"/>
    </location>
</feature>
<gene>
    <name evidence="4" type="ORF">CHLNCDRAFT_141147</name>
</gene>
<dbReference type="CDD" id="cd00143">
    <property type="entry name" value="PP2Cc"/>
    <property type="match status" value="1"/>
</dbReference>
<dbReference type="PROSITE" id="PS51746">
    <property type="entry name" value="PPM_2"/>
    <property type="match status" value="1"/>
</dbReference>
<evidence type="ECO:0000313" key="4">
    <source>
        <dbReference type="EMBL" id="EFN51342.1"/>
    </source>
</evidence>
<dbReference type="PANTHER" id="PTHR47992">
    <property type="entry name" value="PROTEIN PHOSPHATASE"/>
    <property type="match status" value="1"/>
</dbReference>
<dbReference type="EMBL" id="GL433865">
    <property type="protein sequence ID" value="EFN51342.1"/>
    <property type="molecule type" value="Genomic_DNA"/>
</dbReference>
<reference evidence="4 5" key="1">
    <citation type="journal article" date="2010" name="Plant Cell">
        <title>The Chlorella variabilis NC64A genome reveals adaptation to photosymbiosis, coevolution with viruses, and cryptic sex.</title>
        <authorList>
            <person name="Blanc G."/>
            <person name="Duncan G."/>
            <person name="Agarkova I."/>
            <person name="Borodovsky M."/>
            <person name="Gurnon J."/>
            <person name="Kuo A."/>
            <person name="Lindquist E."/>
            <person name="Lucas S."/>
            <person name="Pangilinan J."/>
            <person name="Polle J."/>
            <person name="Salamov A."/>
            <person name="Terry A."/>
            <person name="Yamada T."/>
            <person name="Dunigan D.D."/>
            <person name="Grigoriev I.V."/>
            <person name="Claverie J.M."/>
            <person name="Van Etten J.L."/>
        </authorList>
    </citation>
    <scope>NUCLEOTIDE SEQUENCE [LARGE SCALE GENOMIC DNA]</scope>
    <source>
        <strain evidence="4 5">NC64A</strain>
    </source>
</reference>
<dbReference type="eggNOG" id="KOG0698">
    <property type="taxonomic scope" value="Eukaryota"/>
</dbReference>
<dbReference type="FunCoup" id="E1ZS23">
    <property type="interactions" value="174"/>
</dbReference>
<dbReference type="InterPro" id="IPR008271">
    <property type="entry name" value="Ser/Thr_kinase_AS"/>
</dbReference>
<evidence type="ECO:0000313" key="5">
    <source>
        <dbReference type="Proteomes" id="UP000008141"/>
    </source>
</evidence>
<dbReference type="InParanoid" id="E1ZS23"/>
<dbReference type="KEGG" id="cvr:CHLNCDRAFT_141147"/>
<evidence type="ECO:0000259" key="3">
    <source>
        <dbReference type="PROSITE" id="PS51746"/>
    </source>
</evidence>
<evidence type="ECO:0008006" key="6">
    <source>
        <dbReference type="Google" id="ProtNLM"/>
    </source>
</evidence>
<dbReference type="Pfam" id="PF00481">
    <property type="entry name" value="PP2C"/>
    <property type="match status" value="1"/>
</dbReference>
<feature type="region of interest" description="Disordered" evidence="1">
    <location>
        <begin position="1"/>
        <end position="21"/>
    </location>
</feature>
<dbReference type="PROSITE" id="PS50011">
    <property type="entry name" value="PROTEIN_KINASE_DOM"/>
    <property type="match status" value="1"/>
</dbReference>
<keyword evidence="5" id="KW-1185">Reference proteome</keyword>
<dbReference type="STRING" id="554065.E1ZS23"/>
<dbReference type="OMA" id="AFRKEIH"/>
<dbReference type="GeneID" id="17350780"/>
<dbReference type="SMART" id="SM00220">
    <property type="entry name" value="S_TKc"/>
    <property type="match status" value="1"/>
</dbReference>
<dbReference type="InterPro" id="IPR001932">
    <property type="entry name" value="PPM-type_phosphatase-like_dom"/>
</dbReference>
<dbReference type="InterPro" id="IPR000719">
    <property type="entry name" value="Prot_kinase_dom"/>
</dbReference>
<dbReference type="eggNOG" id="KOG0192">
    <property type="taxonomic scope" value="Eukaryota"/>
</dbReference>
<name>E1ZS23_CHLVA</name>
<dbReference type="SUPFAM" id="SSF81606">
    <property type="entry name" value="PP2C-like"/>
    <property type="match status" value="1"/>
</dbReference>
<dbReference type="GO" id="GO:0004722">
    <property type="term" value="F:protein serine/threonine phosphatase activity"/>
    <property type="evidence" value="ECO:0007669"/>
    <property type="project" value="InterPro"/>
</dbReference>
<feature type="region of interest" description="Disordered" evidence="1">
    <location>
        <begin position="384"/>
        <end position="442"/>
    </location>
</feature>
<dbReference type="Gene3D" id="3.60.40.10">
    <property type="entry name" value="PPM-type phosphatase domain"/>
    <property type="match status" value="1"/>
</dbReference>
<dbReference type="AlphaFoldDB" id="E1ZS23"/>
<dbReference type="GO" id="GO:0004672">
    <property type="term" value="F:protein kinase activity"/>
    <property type="evidence" value="ECO:0007669"/>
    <property type="project" value="InterPro"/>
</dbReference>
<dbReference type="InterPro" id="IPR011009">
    <property type="entry name" value="Kinase-like_dom_sf"/>
</dbReference>
<protein>
    <recommendedName>
        <fullName evidence="6">Protein kinase domain-containing protein</fullName>
    </recommendedName>
</protein>